<accession>A0ACA9K631</accession>
<dbReference type="Proteomes" id="UP000789860">
    <property type="component" value="Unassembled WGS sequence"/>
</dbReference>
<dbReference type="EMBL" id="CAJVPM010000914">
    <property type="protein sequence ID" value="CAG8454687.1"/>
    <property type="molecule type" value="Genomic_DNA"/>
</dbReference>
<feature type="non-terminal residue" evidence="1">
    <location>
        <position position="125"/>
    </location>
</feature>
<sequence length="125" mass="13537">MFFIVNATTSFSNCSSSSITAPVLSVSISPDSIPDAESVVTFNILGTLSEKTNLTSQLLISFNIIDDIIIDPNQIDNDTIGLSIVSVKARIVSINLTQNIIVLPYLPEWYLIKTTISNQFGNVLG</sequence>
<protein>
    <submittedName>
        <fullName evidence="1">3922_t:CDS:1</fullName>
    </submittedName>
</protein>
<evidence type="ECO:0000313" key="2">
    <source>
        <dbReference type="Proteomes" id="UP000789860"/>
    </source>
</evidence>
<name>A0ACA9K631_9GLOM</name>
<gene>
    <name evidence="1" type="ORF">SCALOS_LOCUS1347</name>
</gene>
<keyword evidence="2" id="KW-1185">Reference proteome</keyword>
<evidence type="ECO:0000313" key="1">
    <source>
        <dbReference type="EMBL" id="CAG8454687.1"/>
    </source>
</evidence>
<proteinExistence type="predicted"/>
<reference evidence="1" key="1">
    <citation type="submission" date="2021-06" db="EMBL/GenBank/DDBJ databases">
        <authorList>
            <person name="Kallberg Y."/>
            <person name="Tangrot J."/>
            <person name="Rosling A."/>
        </authorList>
    </citation>
    <scope>NUCLEOTIDE SEQUENCE</scope>
    <source>
        <strain evidence="1">AU212A</strain>
    </source>
</reference>
<organism evidence="1 2">
    <name type="scientific">Scutellospora calospora</name>
    <dbReference type="NCBI Taxonomy" id="85575"/>
    <lineage>
        <taxon>Eukaryota</taxon>
        <taxon>Fungi</taxon>
        <taxon>Fungi incertae sedis</taxon>
        <taxon>Mucoromycota</taxon>
        <taxon>Glomeromycotina</taxon>
        <taxon>Glomeromycetes</taxon>
        <taxon>Diversisporales</taxon>
        <taxon>Gigasporaceae</taxon>
        <taxon>Scutellospora</taxon>
    </lineage>
</organism>
<comment type="caution">
    <text evidence="1">The sequence shown here is derived from an EMBL/GenBank/DDBJ whole genome shotgun (WGS) entry which is preliminary data.</text>
</comment>